<evidence type="ECO:0000256" key="2">
    <source>
        <dbReference type="SAM" id="Phobius"/>
    </source>
</evidence>
<accession>A0A7V4G9E7</accession>
<comment type="caution">
    <text evidence="3">The sequence shown here is derived from an EMBL/GenBank/DDBJ whole genome shotgun (WGS) entry which is preliminary data.</text>
</comment>
<keyword evidence="1" id="KW-0175">Coiled coil</keyword>
<name>A0A7V4G9E7_9BACT</name>
<keyword evidence="2" id="KW-0472">Membrane</keyword>
<keyword evidence="2" id="KW-0812">Transmembrane</keyword>
<gene>
    <name evidence="3" type="ORF">ENT08_08915</name>
</gene>
<feature type="transmembrane region" description="Helical" evidence="2">
    <location>
        <begin position="6"/>
        <end position="26"/>
    </location>
</feature>
<protein>
    <submittedName>
        <fullName evidence="3">Uncharacterized protein</fullName>
    </submittedName>
</protein>
<organism evidence="3">
    <name type="scientific">Desulfobacca acetoxidans</name>
    <dbReference type="NCBI Taxonomy" id="60893"/>
    <lineage>
        <taxon>Bacteria</taxon>
        <taxon>Pseudomonadati</taxon>
        <taxon>Thermodesulfobacteriota</taxon>
        <taxon>Desulfobaccia</taxon>
        <taxon>Desulfobaccales</taxon>
        <taxon>Desulfobaccaceae</taxon>
        <taxon>Desulfobacca</taxon>
    </lineage>
</organism>
<evidence type="ECO:0000313" key="3">
    <source>
        <dbReference type="EMBL" id="HGS05832.1"/>
    </source>
</evidence>
<dbReference type="AlphaFoldDB" id="A0A7V4G9E7"/>
<keyword evidence="2" id="KW-1133">Transmembrane helix</keyword>
<reference evidence="3" key="1">
    <citation type="journal article" date="2020" name="mSystems">
        <title>Genome- and Community-Level Interaction Insights into Carbon Utilization and Element Cycling Functions of Hydrothermarchaeota in Hydrothermal Sediment.</title>
        <authorList>
            <person name="Zhou Z."/>
            <person name="Liu Y."/>
            <person name="Xu W."/>
            <person name="Pan J."/>
            <person name="Luo Z.H."/>
            <person name="Li M."/>
        </authorList>
    </citation>
    <scope>NUCLEOTIDE SEQUENCE [LARGE SCALE GENOMIC DNA]</scope>
    <source>
        <strain evidence="3">SpSt-548</strain>
    </source>
</reference>
<dbReference type="EMBL" id="DSXI01000532">
    <property type="protein sequence ID" value="HGS05832.1"/>
    <property type="molecule type" value="Genomic_DNA"/>
</dbReference>
<feature type="coiled-coil region" evidence="1">
    <location>
        <begin position="39"/>
        <end position="66"/>
    </location>
</feature>
<sequence>MMEIRLLDFALGGMFGLMLGVALAWLTGRLRAWLGRSEAARLARENRELKRRLAEKDRHISRMLAETERLAERLGRQKVPQADILKAQAE</sequence>
<proteinExistence type="predicted"/>
<evidence type="ECO:0000256" key="1">
    <source>
        <dbReference type="SAM" id="Coils"/>
    </source>
</evidence>